<accession>A0A644F4E1</accession>
<sequence length="696" mass="78740">MNLAEKLKLDYEIRLREAPSNKLWSQYARWEASQGRVRAACVICERYLDSTADPSEDMWLLYAELSPSRSMKLDIFTRAIQQQPLSTRLHRSMLQCFLSHDGAPLLSIADIEHLVKNWMNRVLEHGSPSHLEALFKTLVDSLEQLICYSSIQQCEELALLLLHAYASIPGARDPLCFVFNALQQLIEQSGFNRRKLFISALKIFTLIFPTLSSFSEQYLALHRLYLLYEFMQPRLHSLFFAETLVSSPVNNTSESPFKSIYALLFAARTNLETAPSLGVTELCLLLAYDSLLTLQVDDRIFQSGCCSIFNIVSPVQLFGESWFDRLSVIQLIIESELFVLRKTTITEVLKNLVLSMGSHSYQSNSLSDEQLVQLYSSIQHLLQRFPSEPEAFKSVEYLLSVCLPTILSRFDQLFGLVEGLLQMLLTSPRCARFTDRILSIIEEVDPMLFDPCTIRLVLRAMASRTLITENLSGTTLARIVSCSIINGEITMAIDVLLLARNKQPCFELFQNIIRIIFDNTEAKGMFSTTIRCLSEITSILLSDVEFRNDIINFSSNTTLDLNYISVKDFLDCSAIVLLLFLACMTQQLAENHIFDGAIFEDIIGSVLKQVEIVHIGVKMGDIILVDQYAKLSSLIGTVFEYYELITGAEAISGRVALECVVSVKDKDQSRSLLLYEVVPIDRSDGDGLLKLLDRVE</sequence>
<reference evidence="1 2" key="1">
    <citation type="journal article" date="2007" name="Science">
        <title>Genomic minimalism in the early diverging intestinal parasite Giardia lamblia.</title>
        <authorList>
            <person name="Morrison H.G."/>
            <person name="McArthur A.G."/>
            <person name="Gillin F.D."/>
            <person name="Aley S.B."/>
            <person name="Adam R.D."/>
            <person name="Olsen G.J."/>
            <person name="Best A.A."/>
            <person name="Cande W.Z."/>
            <person name="Chen F."/>
            <person name="Cipriano M.J."/>
            <person name="Davids B.J."/>
            <person name="Dawson S.C."/>
            <person name="Elmendorf H.G."/>
            <person name="Hehl A.B."/>
            <person name="Holder M.E."/>
            <person name="Huse S.M."/>
            <person name="Kim U.U."/>
            <person name="Lasek-Nesselquist E."/>
            <person name="Manning G."/>
            <person name="Nigam A."/>
            <person name="Nixon J.E."/>
            <person name="Palm D."/>
            <person name="Passamaneck N.E."/>
            <person name="Prabhu A."/>
            <person name="Reich C.I."/>
            <person name="Reiner D.S."/>
            <person name="Samuelson J."/>
            <person name="Svard S.G."/>
            <person name="Sogin M.L."/>
        </authorList>
    </citation>
    <scope>NUCLEOTIDE SEQUENCE [LARGE SCALE GENOMIC DNA]</scope>
    <source>
        <strain evidence="1 2">WB C6</strain>
    </source>
</reference>
<dbReference type="InParanoid" id="A0A644F4E1"/>
<comment type="caution">
    <text evidence="1">The sequence shown here is derived from an EMBL/GenBank/DDBJ whole genome shotgun (WGS) entry which is preliminary data.</text>
</comment>
<dbReference type="Gene3D" id="1.25.40.10">
    <property type="entry name" value="Tetratricopeptide repeat domain"/>
    <property type="match status" value="1"/>
</dbReference>
<protein>
    <submittedName>
        <fullName evidence="1">Uncharacterized protein</fullName>
    </submittedName>
</protein>
<keyword evidence="2" id="KW-1185">Reference proteome</keyword>
<proteinExistence type="predicted"/>
<evidence type="ECO:0000313" key="2">
    <source>
        <dbReference type="Proteomes" id="UP000001548"/>
    </source>
</evidence>
<evidence type="ECO:0000313" key="1">
    <source>
        <dbReference type="EMBL" id="KAE8303504.1"/>
    </source>
</evidence>
<dbReference type="AlphaFoldDB" id="A0A644F4E1"/>
<name>A0A644F4E1_GIAIC</name>
<dbReference type="Proteomes" id="UP000001548">
    <property type="component" value="Unassembled WGS sequence"/>
</dbReference>
<dbReference type="InterPro" id="IPR011990">
    <property type="entry name" value="TPR-like_helical_dom_sf"/>
</dbReference>
<dbReference type="EMBL" id="AACB03000002">
    <property type="protein sequence ID" value="KAE8303504.1"/>
    <property type="molecule type" value="Genomic_DNA"/>
</dbReference>
<gene>
    <name evidence="1" type="ORF">GL50803_0014127</name>
</gene>
<organism evidence="1 2">
    <name type="scientific">Giardia intestinalis (strain ATCC 50803 / WB clone C6)</name>
    <name type="common">Giardia lamblia</name>
    <dbReference type="NCBI Taxonomy" id="184922"/>
    <lineage>
        <taxon>Eukaryota</taxon>
        <taxon>Metamonada</taxon>
        <taxon>Diplomonadida</taxon>
        <taxon>Hexamitidae</taxon>
        <taxon>Giardiinae</taxon>
        <taxon>Giardia</taxon>
    </lineage>
</organism>